<dbReference type="PANTHER" id="PTHR10201:SF323">
    <property type="entry name" value="MATRIX METALLOPROTEINASE-21"/>
    <property type="match status" value="1"/>
</dbReference>
<keyword evidence="6" id="KW-0482">Metalloprotease</keyword>
<feature type="active site" evidence="7">
    <location>
        <position position="240"/>
    </location>
</feature>
<dbReference type="GO" id="GO:0008270">
    <property type="term" value="F:zinc ion binding"/>
    <property type="evidence" value="ECO:0007669"/>
    <property type="project" value="InterPro"/>
</dbReference>
<dbReference type="Gene3D" id="2.110.10.10">
    <property type="entry name" value="Hemopexin-like domain"/>
    <property type="match status" value="1"/>
</dbReference>
<dbReference type="Pfam" id="PF01471">
    <property type="entry name" value="PG_binding_1"/>
    <property type="match status" value="1"/>
</dbReference>
<feature type="binding site" evidence="9">
    <location>
        <position position="218"/>
    </location>
    <ligand>
        <name>Ca(2+)</name>
        <dbReference type="ChEBI" id="CHEBI:29108"/>
        <label>1</label>
    </ligand>
</feature>
<dbReference type="GO" id="GO:0006508">
    <property type="term" value="P:proteolysis"/>
    <property type="evidence" value="ECO:0007669"/>
    <property type="project" value="UniProtKB-KW"/>
</dbReference>
<accession>A0A914Z7I7</accession>
<evidence type="ECO:0000256" key="1">
    <source>
        <dbReference type="ARBA" id="ARBA00010370"/>
    </source>
</evidence>
<dbReference type="InterPro" id="IPR002477">
    <property type="entry name" value="Peptidoglycan-bd-like"/>
</dbReference>
<feature type="binding site" description="in inhibited form" evidence="9">
    <location>
        <position position="115"/>
    </location>
    <ligand>
        <name>Zn(2+)</name>
        <dbReference type="ChEBI" id="CHEBI:29105"/>
        <label>2</label>
        <note>catalytic</note>
    </ligand>
</feature>
<evidence type="ECO:0000256" key="3">
    <source>
        <dbReference type="ARBA" id="ARBA00022723"/>
    </source>
</evidence>
<feature type="binding site" evidence="9">
    <location>
        <position position="257"/>
    </location>
    <ligand>
        <name>Zn(2+)</name>
        <dbReference type="ChEBI" id="CHEBI:29105"/>
        <label>2</label>
        <note>catalytic</note>
    </ligand>
</feature>
<proteinExistence type="inferred from homology"/>
<keyword evidence="2" id="KW-0645">Protease</keyword>
<feature type="binding site" evidence="8">
    <location>
        <position position="239"/>
    </location>
    <ligand>
        <name>Zn(2+)</name>
        <dbReference type="ChEBI" id="CHEBI:29105"/>
        <label>2</label>
        <note>catalytic</note>
    </ligand>
</feature>
<evidence type="ECO:0000256" key="2">
    <source>
        <dbReference type="ARBA" id="ARBA00022670"/>
    </source>
</evidence>
<dbReference type="InterPro" id="IPR036375">
    <property type="entry name" value="Hemopexin-like_dom_sf"/>
</dbReference>
<dbReference type="InterPro" id="IPR024079">
    <property type="entry name" value="MetalloPept_cat_dom_sf"/>
</dbReference>
<feature type="chain" id="PRO_5036742131" evidence="13">
    <location>
        <begin position="19"/>
        <end position="506"/>
    </location>
</feature>
<evidence type="ECO:0000256" key="11">
    <source>
        <dbReference type="PIRSR" id="PIRSR621190-4"/>
    </source>
</evidence>
<dbReference type="SMART" id="SM00235">
    <property type="entry name" value="ZnMc"/>
    <property type="match status" value="1"/>
</dbReference>
<evidence type="ECO:0000256" key="10">
    <source>
        <dbReference type="PIRSR" id="PIRSR621190-3"/>
    </source>
</evidence>
<evidence type="ECO:0000256" key="7">
    <source>
        <dbReference type="PIRSR" id="PIRSR001191-1"/>
    </source>
</evidence>
<feature type="disulfide bond" evidence="10">
    <location>
        <begin position="311"/>
        <end position="498"/>
    </location>
</feature>
<evidence type="ECO:0000256" key="12">
    <source>
        <dbReference type="SAM" id="MobiDB-lite"/>
    </source>
</evidence>
<organism evidence="15 16">
    <name type="scientific">Panagrolaimus superbus</name>
    <dbReference type="NCBI Taxonomy" id="310955"/>
    <lineage>
        <taxon>Eukaryota</taxon>
        <taxon>Metazoa</taxon>
        <taxon>Ecdysozoa</taxon>
        <taxon>Nematoda</taxon>
        <taxon>Chromadorea</taxon>
        <taxon>Rhabditida</taxon>
        <taxon>Tylenchina</taxon>
        <taxon>Panagrolaimomorpha</taxon>
        <taxon>Panagrolaimoidea</taxon>
        <taxon>Panagrolaimidae</taxon>
        <taxon>Panagrolaimus</taxon>
    </lineage>
</organism>
<feature type="binding site" evidence="9">
    <location>
        <position position="195"/>
    </location>
    <ligand>
        <name>Ca(2+)</name>
        <dbReference type="ChEBI" id="CHEBI:29108"/>
        <label>3</label>
    </ligand>
</feature>
<dbReference type="InterPro" id="IPR001818">
    <property type="entry name" value="Pept_M10_metallopeptidase"/>
</dbReference>
<dbReference type="InterPro" id="IPR006026">
    <property type="entry name" value="Peptidase_Metallo"/>
</dbReference>
<dbReference type="SMART" id="SM00120">
    <property type="entry name" value="HX"/>
    <property type="match status" value="2"/>
</dbReference>
<feature type="binding site" evidence="9">
    <location>
        <position position="218"/>
    </location>
    <ligand>
        <name>Ca(2+)</name>
        <dbReference type="ChEBI" id="CHEBI:29108"/>
        <label>3</label>
    </ligand>
</feature>
<name>A0A914Z7I7_9BILA</name>
<dbReference type="SUPFAM" id="SSF50923">
    <property type="entry name" value="Hemopexin-like domain"/>
    <property type="match status" value="1"/>
</dbReference>
<feature type="domain" description="Peptidase metallopeptidase" evidence="14">
    <location>
        <begin position="126"/>
        <end position="288"/>
    </location>
</feature>
<keyword evidence="10" id="KW-1015">Disulfide bond</keyword>
<dbReference type="InterPro" id="IPR018487">
    <property type="entry name" value="Hemopexin-like_repeat"/>
</dbReference>
<dbReference type="PANTHER" id="PTHR10201">
    <property type="entry name" value="MATRIX METALLOPROTEINASE"/>
    <property type="match status" value="1"/>
</dbReference>
<dbReference type="InterPro" id="IPR021190">
    <property type="entry name" value="Pept_M10A"/>
</dbReference>
<dbReference type="PIRSF" id="PIRSF001191">
    <property type="entry name" value="Peptidase_M10A_matrix"/>
    <property type="match status" value="1"/>
</dbReference>
<evidence type="ECO:0000256" key="13">
    <source>
        <dbReference type="SAM" id="SignalP"/>
    </source>
</evidence>
<dbReference type="Proteomes" id="UP000887577">
    <property type="component" value="Unplaced"/>
</dbReference>
<dbReference type="Gene3D" id="3.40.390.10">
    <property type="entry name" value="Collagenase (Catalytic Domain)"/>
    <property type="match status" value="1"/>
</dbReference>
<dbReference type="WBParaSite" id="PSU_v2.g7868.t1">
    <property type="protein sequence ID" value="PSU_v2.g7868.t1"/>
    <property type="gene ID" value="PSU_v2.g7868"/>
</dbReference>
<evidence type="ECO:0000256" key="9">
    <source>
        <dbReference type="PIRSR" id="PIRSR621190-2"/>
    </source>
</evidence>
<keyword evidence="4" id="KW-0378">Hydrolase</keyword>
<feature type="compositionally biased region" description="Polar residues" evidence="12">
    <location>
        <begin position="297"/>
        <end position="310"/>
    </location>
</feature>
<feature type="binding site" evidence="9">
    <location>
        <position position="180"/>
    </location>
    <ligand>
        <name>Ca(2+)</name>
        <dbReference type="ChEBI" id="CHEBI:29108"/>
        <label>2</label>
    </ligand>
</feature>
<comment type="similarity">
    <text evidence="1">Belongs to the peptidase M10A family.</text>
</comment>
<keyword evidence="5 8" id="KW-0862">Zinc</keyword>
<feature type="binding site" evidence="8">
    <location>
        <position position="243"/>
    </location>
    <ligand>
        <name>Zn(2+)</name>
        <dbReference type="ChEBI" id="CHEBI:29105"/>
        <label>2</label>
        <note>catalytic</note>
    </ligand>
</feature>
<evidence type="ECO:0000256" key="5">
    <source>
        <dbReference type="ARBA" id="ARBA00022833"/>
    </source>
</evidence>
<dbReference type="InterPro" id="IPR036365">
    <property type="entry name" value="PGBD-like_sf"/>
</dbReference>
<evidence type="ECO:0000259" key="14">
    <source>
        <dbReference type="SMART" id="SM00235"/>
    </source>
</evidence>
<keyword evidence="13" id="KW-0732">Signal</keyword>
<feature type="modified residue" description="Phosphotyrosine; by PKDCC" evidence="11">
    <location>
        <position position="396"/>
    </location>
</feature>
<sequence>MLLLSLFFAVIFAIAVKGCVSSGDSGAAASDHDPRVFNLELKSDRRPPVLNERFIETYLQTFGYLRNESGHDTSEVENSKEKLVNALKSFQQFMGIPGTGEVDAQTSGLMMRKRCGNADIHPSSETLGLWKKNVLTWNITHFPKTVKESDLREQLHQAFAAWEIVISMDFVEVDRADKSDIVISFEDSENDWQRDPTHLTIARASGPISSRVWISADEHWGTNNELEQTGTDLFNVLVHEIGHVLGMRHSPDSGSMMHPLFERTMNQQRPIVTSDDVERLRNLYNVGSQDVEKQPENDATSLNETTSNNNCPKIIQSATNAPDGRWLVFKEDKVWQTLNHTVMTPPIEIFQVLPSAPTYVNASATVGDLMVLISDRQIFGYRQTKRNGQFEPAEGYPKELHSRVLFYPEAAFPLANGSIILLSDNVFATYDLENNAPTFLNDKNVYFPNLPENLISGIPQDAGSDNVYWMFTDTDIYEYDARIQQILNSESYTTFFTCDFVKTFNN</sequence>
<keyword evidence="15" id="KW-1185">Reference proteome</keyword>
<reference evidence="16" key="1">
    <citation type="submission" date="2022-11" db="UniProtKB">
        <authorList>
            <consortium name="WormBaseParasite"/>
        </authorList>
    </citation>
    <scope>IDENTIFICATION</scope>
</reference>
<keyword evidence="9" id="KW-0106">Calcium</keyword>
<comment type="cofactor">
    <cofactor evidence="9">
        <name>Zn(2+)</name>
        <dbReference type="ChEBI" id="CHEBI:29105"/>
    </cofactor>
    <text evidence="9">Binds 2 Zn(2+) ions per subunit.</text>
</comment>
<keyword evidence="3 8" id="KW-0479">Metal-binding</keyword>
<dbReference type="GO" id="GO:0004222">
    <property type="term" value="F:metalloendopeptidase activity"/>
    <property type="evidence" value="ECO:0007669"/>
    <property type="project" value="InterPro"/>
</dbReference>
<dbReference type="Pfam" id="PF00413">
    <property type="entry name" value="Peptidase_M10"/>
    <property type="match status" value="1"/>
</dbReference>
<evidence type="ECO:0000256" key="8">
    <source>
        <dbReference type="PIRSR" id="PIRSR001191-2"/>
    </source>
</evidence>
<protein>
    <submittedName>
        <fullName evidence="16">Peptidase metallopeptidase domain-containing protein</fullName>
    </submittedName>
</protein>
<dbReference type="PRINTS" id="PR00138">
    <property type="entry name" value="MATRIXIN"/>
</dbReference>
<feature type="signal peptide" evidence="13">
    <location>
        <begin position="1"/>
        <end position="18"/>
    </location>
</feature>
<feature type="binding site" evidence="8">
    <location>
        <position position="249"/>
    </location>
    <ligand>
        <name>Zn(2+)</name>
        <dbReference type="ChEBI" id="CHEBI:29105"/>
        <label>2</label>
        <note>catalytic</note>
    </ligand>
</feature>
<comment type="cofactor">
    <cofactor evidence="9">
        <name>Ca(2+)</name>
        <dbReference type="ChEBI" id="CHEBI:29108"/>
    </cofactor>
    <text evidence="9">Can bind about 5 Ca(2+) ions per subunit.</text>
</comment>
<evidence type="ECO:0000256" key="4">
    <source>
        <dbReference type="ARBA" id="ARBA00022801"/>
    </source>
</evidence>
<evidence type="ECO:0000313" key="15">
    <source>
        <dbReference type="Proteomes" id="UP000887577"/>
    </source>
</evidence>
<feature type="binding site" evidence="9">
    <location>
        <position position="461"/>
    </location>
    <ligand>
        <name>Ca(2+)</name>
        <dbReference type="ChEBI" id="CHEBI:29108"/>
        <label>4</label>
    </ligand>
</feature>
<dbReference type="SUPFAM" id="SSF55486">
    <property type="entry name" value="Metalloproteases ('zincins'), catalytic domain"/>
    <property type="match status" value="1"/>
</dbReference>
<dbReference type="GO" id="GO:0031012">
    <property type="term" value="C:extracellular matrix"/>
    <property type="evidence" value="ECO:0007669"/>
    <property type="project" value="InterPro"/>
</dbReference>
<evidence type="ECO:0000256" key="6">
    <source>
        <dbReference type="ARBA" id="ARBA00023049"/>
    </source>
</evidence>
<dbReference type="AlphaFoldDB" id="A0A914Z7I7"/>
<dbReference type="SUPFAM" id="SSF47090">
    <property type="entry name" value="PGBD-like"/>
    <property type="match status" value="1"/>
</dbReference>
<evidence type="ECO:0000313" key="16">
    <source>
        <dbReference type="WBParaSite" id="PSU_v2.g7868.t1"/>
    </source>
</evidence>
<feature type="region of interest" description="Disordered" evidence="12">
    <location>
        <begin position="286"/>
        <end position="310"/>
    </location>
</feature>